<feature type="domain" description="TF-B3" evidence="6">
    <location>
        <begin position="174"/>
        <end position="229"/>
    </location>
</feature>
<dbReference type="CDD" id="cd10017">
    <property type="entry name" value="B3_DNA"/>
    <property type="match status" value="1"/>
</dbReference>
<dbReference type="PANTHER" id="PTHR31391">
    <property type="entry name" value="B3 DOMAIN-CONTAINING PROTEIN OS11G0197600-RELATED"/>
    <property type="match status" value="1"/>
</dbReference>
<evidence type="ECO:0000256" key="1">
    <source>
        <dbReference type="ARBA" id="ARBA00004123"/>
    </source>
</evidence>
<reference evidence="7" key="2">
    <citation type="journal article" date="2024" name="Plant">
        <title>Genomic evolution and insights into agronomic trait innovations of Sesamum species.</title>
        <authorList>
            <person name="Miao H."/>
            <person name="Wang L."/>
            <person name="Qu L."/>
            <person name="Liu H."/>
            <person name="Sun Y."/>
            <person name="Le M."/>
            <person name="Wang Q."/>
            <person name="Wei S."/>
            <person name="Zheng Y."/>
            <person name="Lin W."/>
            <person name="Duan Y."/>
            <person name="Cao H."/>
            <person name="Xiong S."/>
            <person name="Wang X."/>
            <person name="Wei L."/>
            <person name="Li C."/>
            <person name="Ma Q."/>
            <person name="Ju M."/>
            <person name="Zhao R."/>
            <person name="Li G."/>
            <person name="Mu C."/>
            <person name="Tian Q."/>
            <person name="Mei H."/>
            <person name="Zhang T."/>
            <person name="Gao T."/>
            <person name="Zhang H."/>
        </authorList>
    </citation>
    <scope>NUCLEOTIDE SEQUENCE</scope>
    <source>
        <strain evidence="7">3651</strain>
    </source>
</reference>
<evidence type="ECO:0000256" key="5">
    <source>
        <dbReference type="ARBA" id="ARBA00023242"/>
    </source>
</evidence>
<accession>A0AAE1XM21</accession>
<dbReference type="InterPro" id="IPR003340">
    <property type="entry name" value="B3_DNA-bd"/>
</dbReference>
<name>A0AAE1XM21_9LAMI</name>
<dbReference type="InterPro" id="IPR044837">
    <property type="entry name" value="REM16-like"/>
</dbReference>
<organism evidence="7 8">
    <name type="scientific">Sesamum alatum</name>
    <dbReference type="NCBI Taxonomy" id="300844"/>
    <lineage>
        <taxon>Eukaryota</taxon>
        <taxon>Viridiplantae</taxon>
        <taxon>Streptophyta</taxon>
        <taxon>Embryophyta</taxon>
        <taxon>Tracheophyta</taxon>
        <taxon>Spermatophyta</taxon>
        <taxon>Magnoliopsida</taxon>
        <taxon>eudicotyledons</taxon>
        <taxon>Gunneridae</taxon>
        <taxon>Pentapetalae</taxon>
        <taxon>asterids</taxon>
        <taxon>lamiids</taxon>
        <taxon>Lamiales</taxon>
        <taxon>Pedaliaceae</taxon>
        <taxon>Sesamum</taxon>
    </lineage>
</organism>
<dbReference type="GO" id="GO:0005634">
    <property type="term" value="C:nucleus"/>
    <property type="evidence" value="ECO:0007669"/>
    <property type="project" value="UniProtKB-SubCell"/>
</dbReference>
<keyword evidence="3" id="KW-0238">DNA-binding</keyword>
<proteinExistence type="predicted"/>
<evidence type="ECO:0000313" key="7">
    <source>
        <dbReference type="EMBL" id="KAK4414371.1"/>
    </source>
</evidence>
<evidence type="ECO:0000256" key="2">
    <source>
        <dbReference type="ARBA" id="ARBA00023015"/>
    </source>
</evidence>
<dbReference type="SUPFAM" id="SSF101936">
    <property type="entry name" value="DNA-binding pseudobarrel domain"/>
    <property type="match status" value="1"/>
</dbReference>
<keyword evidence="5" id="KW-0539">Nucleus</keyword>
<dbReference type="EMBL" id="JACGWO010000012">
    <property type="protein sequence ID" value="KAK4414371.1"/>
    <property type="molecule type" value="Genomic_DNA"/>
</dbReference>
<gene>
    <name evidence="7" type="ORF">Salat_2850100</name>
</gene>
<reference evidence="7" key="1">
    <citation type="submission" date="2020-06" db="EMBL/GenBank/DDBJ databases">
        <authorList>
            <person name="Li T."/>
            <person name="Hu X."/>
            <person name="Zhang T."/>
            <person name="Song X."/>
            <person name="Zhang H."/>
            <person name="Dai N."/>
            <person name="Sheng W."/>
            <person name="Hou X."/>
            <person name="Wei L."/>
        </authorList>
    </citation>
    <scope>NUCLEOTIDE SEQUENCE</scope>
    <source>
        <strain evidence="7">3651</strain>
        <tissue evidence="7">Leaf</tissue>
    </source>
</reference>
<dbReference type="Pfam" id="PF02362">
    <property type="entry name" value="B3"/>
    <property type="match status" value="1"/>
</dbReference>
<keyword evidence="8" id="KW-1185">Reference proteome</keyword>
<dbReference type="Proteomes" id="UP001293254">
    <property type="component" value="Unassembled WGS sequence"/>
</dbReference>
<evidence type="ECO:0000259" key="6">
    <source>
        <dbReference type="Pfam" id="PF02362"/>
    </source>
</evidence>
<keyword evidence="4" id="KW-0804">Transcription</keyword>
<comment type="subcellular location">
    <subcellularLocation>
        <location evidence="1">Nucleus</location>
    </subcellularLocation>
</comment>
<dbReference type="PANTHER" id="PTHR31391:SF64">
    <property type="entry name" value="B3 DOMAIN-CONTAINING PROTEIN OS06G0112300"/>
    <property type="match status" value="1"/>
</dbReference>
<protein>
    <recommendedName>
        <fullName evidence="6">TF-B3 domain-containing protein</fullName>
    </recommendedName>
</protein>
<keyword evidence="2" id="KW-0805">Transcription regulation</keyword>
<dbReference type="Pfam" id="PF14223">
    <property type="entry name" value="Retrotran_gag_2"/>
    <property type="match status" value="1"/>
</dbReference>
<comment type="caution">
    <text evidence="7">The sequence shown here is derived from an EMBL/GenBank/DDBJ whole genome shotgun (WGS) entry which is preliminary data.</text>
</comment>
<dbReference type="AlphaFoldDB" id="A0AAE1XM21"/>
<dbReference type="InterPro" id="IPR015300">
    <property type="entry name" value="DNA-bd_pseudobarrel_sf"/>
</dbReference>
<evidence type="ECO:0000313" key="8">
    <source>
        <dbReference type="Proteomes" id="UP001293254"/>
    </source>
</evidence>
<sequence length="259" mass="29121">MVGSSSGPHVPMFSGEAAVFPNWSKKMKKHLYSEGLLNLVEEGYRTPEPAEIWGVSEMKELKQDMVNDAKALSLIRSYLSPNIVLGISSAKTAKEAWDTIRTMFDTKTSVNEDGRSKNPLDSGEDEIPCLSGDKPFFDMFLMSSAVKPPCQMIFPSEVEWMLPSTNLEATVRCSGKIHKMYFYGQSKQKGFGGGWKQFLDEHNLVEGDALVFQVMESNHSKLNLKAHILRSALPPELEQEIQRRKLESKVIILDDDDDE</sequence>
<dbReference type="GO" id="GO:0003677">
    <property type="term" value="F:DNA binding"/>
    <property type="evidence" value="ECO:0007669"/>
    <property type="project" value="UniProtKB-KW"/>
</dbReference>
<evidence type="ECO:0000256" key="3">
    <source>
        <dbReference type="ARBA" id="ARBA00023125"/>
    </source>
</evidence>
<dbReference type="Gene3D" id="2.40.330.10">
    <property type="entry name" value="DNA-binding pseudobarrel domain"/>
    <property type="match status" value="1"/>
</dbReference>
<evidence type="ECO:0000256" key="4">
    <source>
        <dbReference type="ARBA" id="ARBA00023163"/>
    </source>
</evidence>